<dbReference type="OrthoDB" id="9776313at2"/>
<dbReference type="RefSeq" id="WP_104387120.1">
    <property type="nucleotide sequence ID" value="NZ_PGEM01000038.1"/>
</dbReference>
<keyword evidence="3" id="KW-1185">Reference proteome</keyword>
<reference evidence="2 3" key="1">
    <citation type="submission" date="2018-02" db="EMBL/GenBank/DDBJ databases">
        <title>Discovery of a pederin family compound in a non-symbiotic bloom-forming cyanobacterium.</title>
        <authorList>
            <person name="Kust A."/>
            <person name="Mares J."/>
            <person name="Jokela J."/>
            <person name="Urajova P."/>
            <person name="Hajek J."/>
            <person name="Saurav K."/>
            <person name="Voracova K."/>
            <person name="Fewer D.P."/>
            <person name="Haapaniemi E."/>
            <person name="Permi P."/>
            <person name="Rehakova K."/>
            <person name="Sivonen K."/>
            <person name="Hrouzek P."/>
        </authorList>
    </citation>
    <scope>NUCLEOTIDE SEQUENCE [LARGE SCALE GENOMIC DNA]</scope>
    <source>
        <strain evidence="2 3">CHARLIE-1</strain>
    </source>
</reference>
<protein>
    <recommendedName>
        <fullName evidence="1">NAD(P)-binding domain-containing protein</fullName>
    </recommendedName>
</protein>
<dbReference type="Gene3D" id="3.40.50.720">
    <property type="entry name" value="NAD(P)-binding Rossmann-like Domain"/>
    <property type="match status" value="1"/>
</dbReference>
<dbReference type="EMBL" id="PGEM01000038">
    <property type="protein sequence ID" value="PPJ64048.1"/>
    <property type="molecule type" value="Genomic_DNA"/>
</dbReference>
<evidence type="ECO:0000313" key="2">
    <source>
        <dbReference type="EMBL" id="PPJ64048.1"/>
    </source>
</evidence>
<accession>A0A2S6CWB0</accession>
<gene>
    <name evidence="2" type="ORF">CUN59_06755</name>
</gene>
<dbReference type="InterPro" id="IPR036291">
    <property type="entry name" value="NAD(P)-bd_dom_sf"/>
</dbReference>
<evidence type="ECO:0000313" key="3">
    <source>
        <dbReference type="Proteomes" id="UP000239589"/>
    </source>
</evidence>
<dbReference type="Proteomes" id="UP000239589">
    <property type="component" value="Unassembled WGS sequence"/>
</dbReference>
<dbReference type="SUPFAM" id="SSF51735">
    <property type="entry name" value="NAD(P)-binding Rossmann-fold domains"/>
    <property type="match status" value="1"/>
</dbReference>
<evidence type="ECO:0000259" key="1">
    <source>
        <dbReference type="Pfam" id="PF13460"/>
    </source>
</evidence>
<dbReference type="InterPro" id="IPR016040">
    <property type="entry name" value="NAD(P)-bd_dom"/>
</dbReference>
<dbReference type="Pfam" id="PF13460">
    <property type="entry name" value="NAD_binding_10"/>
    <property type="match status" value="1"/>
</dbReference>
<proteinExistence type="predicted"/>
<feature type="domain" description="NAD(P)-binding" evidence="1">
    <location>
        <begin position="3"/>
        <end position="51"/>
    </location>
</feature>
<comment type="caution">
    <text evidence="2">The sequence shown here is derived from an EMBL/GenBank/DDBJ whole genome shotgun (WGS) entry which is preliminary data.</text>
</comment>
<organism evidence="2 3">
    <name type="scientific">Cuspidothrix issatschenkoi CHARLIE-1</name>
    <dbReference type="NCBI Taxonomy" id="2052836"/>
    <lineage>
        <taxon>Bacteria</taxon>
        <taxon>Bacillati</taxon>
        <taxon>Cyanobacteriota</taxon>
        <taxon>Cyanophyceae</taxon>
        <taxon>Nostocales</taxon>
        <taxon>Aphanizomenonaceae</taxon>
        <taxon>Cuspidothrix</taxon>
    </lineage>
</organism>
<dbReference type="AlphaFoldDB" id="A0A2S6CWB0"/>
<sequence length="61" mass="6926">MYGGNGFTASHLVKTLENQGHTIKYLVRKTSDLSRLNNRNIELIYGEITDSLQQWFVIALG</sequence>
<name>A0A2S6CWB0_9CYAN</name>